<feature type="chain" id="PRO_5029557979" evidence="1">
    <location>
        <begin position="32"/>
        <end position="148"/>
    </location>
</feature>
<organism evidence="2 3">
    <name type="scientific">Molossus molossus</name>
    <name type="common">Pallas' mastiff bat</name>
    <name type="synonym">Vespertilio molossus</name>
    <dbReference type="NCBI Taxonomy" id="27622"/>
    <lineage>
        <taxon>Eukaryota</taxon>
        <taxon>Metazoa</taxon>
        <taxon>Chordata</taxon>
        <taxon>Craniata</taxon>
        <taxon>Vertebrata</taxon>
        <taxon>Euteleostomi</taxon>
        <taxon>Mammalia</taxon>
        <taxon>Eutheria</taxon>
        <taxon>Laurasiatheria</taxon>
        <taxon>Chiroptera</taxon>
        <taxon>Yangochiroptera</taxon>
        <taxon>Molossidae</taxon>
        <taxon>Molossus</taxon>
    </lineage>
</organism>
<keyword evidence="1" id="KW-0732">Signal</keyword>
<evidence type="ECO:0000313" key="3">
    <source>
        <dbReference type="Proteomes" id="UP000550707"/>
    </source>
</evidence>
<sequence>MPQSATTPNRLGSPCAHTGVALVWLFWKVHACGRRARRLELSEYSGKTGPSGSPVGFCSHYVLPQEPSPCGRWWSCWKPCLSAERLDPHADKWTPCAQMSKRRGGVGVTTRNRLLYAIGGRDAPAYTLTSRLSDCGERGSQTETEEER</sequence>
<feature type="signal peptide" evidence="1">
    <location>
        <begin position="1"/>
        <end position="31"/>
    </location>
</feature>
<proteinExistence type="predicted"/>
<dbReference type="SUPFAM" id="SSF117281">
    <property type="entry name" value="Kelch motif"/>
    <property type="match status" value="1"/>
</dbReference>
<dbReference type="InParanoid" id="A0A7J8B885"/>
<gene>
    <name evidence="2" type="ORF">HJG59_010484</name>
</gene>
<dbReference type="Proteomes" id="UP000550707">
    <property type="component" value="Unassembled WGS sequence"/>
</dbReference>
<protein>
    <submittedName>
        <fullName evidence="2">Uncharacterized protein</fullName>
    </submittedName>
</protein>
<dbReference type="InterPro" id="IPR015915">
    <property type="entry name" value="Kelch-typ_b-propeller"/>
</dbReference>
<dbReference type="Gene3D" id="2.120.10.80">
    <property type="entry name" value="Kelch-type beta propeller"/>
    <property type="match status" value="1"/>
</dbReference>
<evidence type="ECO:0000256" key="1">
    <source>
        <dbReference type="SAM" id="SignalP"/>
    </source>
</evidence>
<keyword evidence="3" id="KW-1185">Reference proteome</keyword>
<name>A0A7J8B885_MOLMO</name>
<dbReference type="EMBL" id="JACASF010000035">
    <property type="protein sequence ID" value="KAF6394894.1"/>
    <property type="molecule type" value="Genomic_DNA"/>
</dbReference>
<reference evidence="2 3" key="1">
    <citation type="journal article" date="2020" name="Nature">
        <title>Six reference-quality genomes reveal evolution of bat adaptations.</title>
        <authorList>
            <person name="Jebb D."/>
            <person name="Huang Z."/>
            <person name="Pippel M."/>
            <person name="Hughes G.M."/>
            <person name="Lavrichenko K."/>
            <person name="Devanna P."/>
            <person name="Winkler S."/>
            <person name="Jermiin L.S."/>
            <person name="Skirmuntt E.C."/>
            <person name="Katzourakis A."/>
            <person name="Burkitt-Gray L."/>
            <person name="Ray D.A."/>
            <person name="Sullivan K.A.M."/>
            <person name="Roscito J.G."/>
            <person name="Kirilenko B.M."/>
            <person name="Davalos L.M."/>
            <person name="Corthals A.P."/>
            <person name="Power M.L."/>
            <person name="Jones G."/>
            <person name="Ransome R.D."/>
            <person name="Dechmann D.K.N."/>
            <person name="Locatelli A.G."/>
            <person name="Puechmaille S.J."/>
            <person name="Fedrigo O."/>
            <person name="Jarvis E.D."/>
            <person name="Hiller M."/>
            <person name="Vernes S.C."/>
            <person name="Myers E.W."/>
            <person name="Teeling E.C."/>
        </authorList>
    </citation>
    <scope>NUCLEOTIDE SEQUENCE [LARGE SCALE GENOMIC DNA]</scope>
    <source>
        <strain evidence="2">MMolMol1</strain>
        <tissue evidence="2">Muscle</tissue>
    </source>
</reference>
<evidence type="ECO:0000313" key="2">
    <source>
        <dbReference type="EMBL" id="KAF6394894.1"/>
    </source>
</evidence>
<accession>A0A7J8B885</accession>
<dbReference type="AlphaFoldDB" id="A0A7J8B885"/>
<comment type="caution">
    <text evidence="2">The sequence shown here is derived from an EMBL/GenBank/DDBJ whole genome shotgun (WGS) entry which is preliminary data.</text>
</comment>